<organism evidence="3 4">
    <name type="scientific">Micromonospora sicca</name>
    <dbReference type="NCBI Taxonomy" id="2202420"/>
    <lineage>
        <taxon>Bacteria</taxon>
        <taxon>Bacillati</taxon>
        <taxon>Actinomycetota</taxon>
        <taxon>Actinomycetes</taxon>
        <taxon>Micromonosporales</taxon>
        <taxon>Micromonosporaceae</taxon>
        <taxon>Micromonospora</taxon>
    </lineage>
</organism>
<sequence length="482" mass="53559">MTIPSTVLPVGHDGTMTTEGPRSERPRRRRSFTAAEKLRLLGEYEQAVAEGDGNGYLRRNGLYSSLMSEWRRARDAGLLEGKKPGQSVGRPSGEQAEIARLRRQLELANRKIARTEAALDIMGKGTRALGRDLRERGHRHQAQQVLTDAHASLLAARTSTRAAARLTGMARSTAHRRARTPVTCAPAPRPAPVNRLSDAERARILAVLDSDRFVDTTVTETFATLLDEGVYLASVATLYRILRADNQVVDRRRQARHPTRARPELTATGPGQVFTWDITKLPGPVKGVYYDAYVMIDIWSRYVVGHHVAARESAEIAHDFIAEIITTHGVPQVVHADRGTSMTSTRVATLLADLHVTRSHSRPRVSNDNPFSEAAFKTVKYHPTFPERFGSLTHARAFCDTFFGWYNHEHHHTGIGLHTPADVHYGHAVAQQALRAQALDTAWAAHPERFSTRPRPKTLRLPDTVWINPPEPATNQPLPQAA</sequence>
<dbReference type="NCBIfam" id="NF033516">
    <property type="entry name" value="transpos_IS3"/>
    <property type="match status" value="1"/>
</dbReference>
<reference evidence="3 4" key="1">
    <citation type="submission" date="2023-12" db="EMBL/GenBank/DDBJ databases">
        <title>Micromonospora sp. nov., isolated from Atacama Desert.</title>
        <authorList>
            <person name="Carro L."/>
            <person name="Golinska P."/>
            <person name="Klenk H.-P."/>
            <person name="Goodfellow M."/>
        </authorList>
    </citation>
    <scope>NUCLEOTIDE SEQUENCE [LARGE SCALE GENOMIC DNA]</scope>
    <source>
        <strain evidence="3 4">4G53</strain>
    </source>
</reference>
<dbReference type="Pfam" id="PF00665">
    <property type="entry name" value="rve"/>
    <property type="match status" value="1"/>
</dbReference>
<evidence type="ECO:0000256" key="1">
    <source>
        <dbReference type="SAM" id="MobiDB-lite"/>
    </source>
</evidence>
<evidence type="ECO:0000313" key="4">
    <source>
        <dbReference type="Proteomes" id="UP001290101"/>
    </source>
</evidence>
<proteinExistence type="predicted"/>
<accession>A0ABU5JPG3</accession>
<dbReference type="RefSeq" id="WP_322443984.1">
    <property type="nucleotide sequence ID" value="NZ_JAXOTQ010000080.1"/>
</dbReference>
<dbReference type="InterPro" id="IPR012337">
    <property type="entry name" value="RNaseH-like_sf"/>
</dbReference>
<dbReference type="Gene3D" id="3.30.420.10">
    <property type="entry name" value="Ribonuclease H-like superfamily/Ribonuclease H"/>
    <property type="match status" value="1"/>
</dbReference>
<feature type="domain" description="Integrase catalytic" evidence="2">
    <location>
        <begin position="266"/>
        <end position="428"/>
    </location>
</feature>
<evidence type="ECO:0000313" key="3">
    <source>
        <dbReference type="EMBL" id="MDZ5494520.1"/>
    </source>
</evidence>
<dbReference type="SUPFAM" id="SSF53098">
    <property type="entry name" value="Ribonuclease H-like"/>
    <property type="match status" value="1"/>
</dbReference>
<dbReference type="InterPro" id="IPR050900">
    <property type="entry name" value="Transposase_IS3/IS150/IS904"/>
</dbReference>
<dbReference type="InterPro" id="IPR048020">
    <property type="entry name" value="Transpos_IS3"/>
</dbReference>
<gene>
    <name evidence="3" type="ORF">U2F25_34630</name>
</gene>
<feature type="region of interest" description="Disordered" evidence="1">
    <location>
        <begin position="452"/>
        <end position="482"/>
    </location>
</feature>
<dbReference type="InterPro" id="IPR001584">
    <property type="entry name" value="Integrase_cat-core"/>
</dbReference>
<dbReference type="EMBL" id="JAXOTQ010000080">
    <property type="protein sequence ID" value="MDZ5494520.1"/>
    <property type="molecule type" value="Genomic_DNA"/>
</dbReference>
<dbReference type="PROSITE" id="PS50994">
    <property type="entry name" value="INTEGRASE"/>
    <property type="match status" value="1"/>
</dbReference>
<protein>
    <submittedName>
        <fullName evidence="3">IS3 family transposase</fullName>
    </submittedName>
</protein>
<feature type="region of interest" description="Disordered" evidence="1">
    <location>
        <begin position="1"/>
        <end position="30"/>
    </location>
</feature>
<name>A0ABU5JPG3_9ACTN</name>
<comment type="caution">
    <text evidence="3">The sequence shown here is derived from an EMBL/GenBank/DDBJ whole genome shotgun (WGS) entry which is preliminary data.</text>
</comment>
<dbReference type="PANTHER" id="PTHR46889">
    <property type="entry name" value="TRANSPOSASE INSF FOR INSERTION SEQUENCE IS3B-RELATED"/>
    <property type="match status" value="1"/>
</dbReference>
<feature type="region of interest" description="Disordered" evidence="1">
    <location>
        <begin position="171"/>
        <end position="193"/>
    </location>
</feature>
<keyword evidence="4" id="KW-1185">Reference proteome</keyword>
<dbReference type="Proteomes" id="UP001290101">
    <property type="component" value="Unassembled WGS sequence"/>
</dbReference>
<dbReference type="PANTHER" id="PTHR46889:SF4">
    <property type="entry name" value="TRANSPOSASE INSO FOR INSERTION SEQUENCE ELEMENT IS911B-RELATED"/>
    <property type="match status" value="1"/>
</dbReference>
<dbReference type="InterPro" id="IPR036397">
    <property type="entry name" value="RNaseH_sf"/>
</dbReference>
<evidence type="ECO:0000259" key="2">
    <source>
        <dbReference type="PROSITE" id="PS50994"/>
    </source>
</evidence>
<feature type="compositionally biased region" description="Polar residues" evidence="1">
    <location>
        <begin position="473"/>
        <end position="482"/>
    </location>
</feature>